<feature type="compositionally biased region" description="Pro residues" evidence="1">
    <location>
        <begin position="114"/>
        <end position="126"/>
    </location>
</feature>
<dbReference type="SUPFAM" id="SSF50156">
    <property type="entry name" value="PDZ domain-like"/>
    <property type="match status" value="1"/>
</dbReference>
<dbReference type="InterPro" id="IPR001478">
    <property type="entry name" value="PDZ"/>
</dbReference>
<dbReference type="PROSITE" id="PS50106">
    <property type="entry name" value="PDZ"/>
    <property type="match status" value="1"/>
</dbReference>
<evidence type="ECO:0000256" key="1">
    <source>
        <dbReference type="SAM" id="MobiDB-lite"/>
    </source>
</evidence>
<sequence length="150" mass="16085">MGGSSGTSVPCPGESRNPASLCSADDSDLRWCFVVCVFCQVLNLDPVIEDDEELQKSSKLLPIHILRLGVELDSFDGHHYISSVAPGGPVDKHGVLRPEDELLEVCSYNSNNPGPDPNPLLRPPSPSGEGATNERGVYLVQMSLPTRAVC</sequence>
<dbReference type="Gene3D" id="2.30.42.10">
    <property type="match status" value="1"/>
</dbReference>
<evidence type="ECO:0000259" key="2">
    <source>
        <dbReference type="PROSITE" id="PS50106"/>
    </source>
</evidence>
<evidence type="ECO:0000313" key="4">
    <source>
        <dbReference type="Proteomes" id="UP001469553"/>
    </source>
</evidence>
<dbReference type="InterPro" id="IPR036034">
    <property type="entry name" value="PDZ_sf"/>
</dbReference>
<dbReference type="Proteomes" id="UP001469553">
    <property type="component" value="Unassembled WGS sequence"/>
</dbReference>
<name>A0ABV0Y5C3_9TELE</name>
<accession>A0ABV0Y5C3</accession>
<gene>
    <name evidence="3" type="ORF">AMECASPLE_028236</name>
</gene>
<reference evidence="3 4" key="1">
    <citation type="submission" date="2021-06" db="EMBL/GenBank/DDBJ databases">
        <authorList>
            <person name="Palmer J.M."/>
        </authorList>
    </citation>
    <scope>NUCLEOTIDE SEQUENCE [LARGE SCALE GENOMIC DNA]</scope>
    <source>
        <strain evidence="3 4">AS_MEX2019</strain>
        <tissue evidence="3">Muscle</tissue>
    </source>
</reference>
<proteinExistence type="predicted"/>
<organism evidence="3 4">
    <name type="scientific">Ameca splendens</name>
    <dbReference type="NCBI Taxonomy" id="208324"/>
    <lineage>
        <taxon>Eukaryota</taxon>
        <taxon>Metazoa</taxon>
        <taxon>Chordata</taxon>
        <taxon>Craniata</taxon>
        <taxon>Vertebrata</taxon>
        <taxon>Euteleostomi</taxon>
        <taxon>Actinopterygii</taxon>
        <taxon>Neopterygii</taxon>
        <taxon>Teleostei</taxon>
        <taxon>Neoteleostei</taxon>
        <taxon>Acanthomorphata</taxon>
        <taxon>Ovalentaria</taxon>
        <taxon>Atherinomorphae</taxon>
        <taxon>Cyprinodontiformes</taxon>
        <taxon>Goodeidae</taxon>
        <taxon>Ameca</taxon>
    </lineage>
</organism>
<feature type="region of interest" description="Disordered" evidence="1">
    <location>
        <begin position="109"/>
        <end position="136"/>
    </location>
</feature>
<comment type="caution">
    <text evidence="3">The sequence shown here is derived from an EMBL/GenBank/DDBJ whole genome shotgun (WGS) entry which is preliminary data.</text>
</comment>
<keyword evidence="4" id="KW-1185">Reference proteome</keyword>
<protein>
    <recommendedName>
        <fullName evidence="2">PDZ domain-containing protein</fullName>
    </recommendedName>
</protein>
<feature type="domain" description="PDZ" evidence="2">
    <location>
        <begin position="51"/>
        <end position="105"/>
    </location>
</feature>
<dbReference type="EMBL" id="JAHRIP010021895">
    <property type="protein sequence ID" value="MEQ2288951.1"/>
    <property type="molecule type" value="Genomic_DNA"/>
</dbReference>
<evidence type="ECO:0000313" key="3">
    <source>
        <dbReference type="EMBL" id="MEQ2288951.1"/>
    </source>
</evidence>